<dbReference type="Proteomes" id="UP000789390">
    <property type="component" value="Unassembled WGS sequence"/>
</dbReference>
<dbReference type="SUPFAM" id="SSF50814">
    <property type="entry name" value="Lipocalins"/>
    <property type="match status" value="1"/>
</dbReference>
<dbReference type="EMBL" id="CAKKLH010000105">
    <property type="protein sequence ID" value="CAH0103252.1"/>
    <property type="molecule type" value="Genomic_DNA"/>
</dbReference>
<dbReference type="Gene3D" id="2.40.128.20">
    <property type="match status" value="1"/>
</dbReference>
<feature type="signal peptide" evidence="1">
    <location>
        <begin position="1"/>
        <end position="19"/>
    </location>
</feature>
<accession>A0A8J2RLP3</accession>
<evidence type="ECO:0000259" key="2">
    <source>
        <dbReference type="Pfam" id="PF08212"/>
    </source>
</evidence>
<dbReference type="AlphaFoldDB" id="A0A8J2RLP3"/>
<keyword evidence="1" id="KW-0732">Signal</keyword>
<evidence type="ECO:0000256" key="1">
    <source>
        <dbReference type="SAM" id="SignalP"/>
    </source>
</evidence>
<dbReference type="GO" id="GO:0005737">
    <property type="term" value="C:cytoplasm"/>
    <property type="evidence" value="ECO:0007669"/>
    <property type="project" value="TreeGrafter"/>
</dbReference>
<keyword evidence="4" id="KW-1185">Reference proteome</keyword>
<proteinExistence type="predicted"/>
<evidence type="ECO:0000313" key="4">
    <source>
        <dbReference type="Proteomes" id="UP000789390"/>
    </source>
</evidence>
<comment type="caution">
    <text evidence="3">The sequence shown here is derived from an EMBL/GenBank/DDBJ whole genome shotgun (WGS) entry which is preliminary data.</text>
</comment>
<dbReference type="InterPro" id="IPR012674">
    <property type="entry name" value="Calycin"/>
</dbReference>
<reference evidence="3" key="1">
    <citation type="submission" date="2021-11" db="EMBL/GenBank/DDBJ databases">
        <authorList>
            <person name="Schell T."/>
        </authorList>
    </citation>
    <scope>NUCLEOTIDE SEQUENCE</scope>
    <source>
        <strain evidence="3">M5</strain>
    </source>
</reference>
<gene>
    <name evidence="3" type="ORF">DGAL_LOCUS5787</name>
</gene>
<name>A0A8J2RLP3_9CRUS</name>
<feature type="domain" description="Lipocalin/cytosolic fatty-acid binding" evidence="2">
    <location>
        <begin position="33"/>
        <end position="169"/>
    </location>
</feature>
<dbReference type="PANTHER" id="PTHR10612:SF62">
    <property type="entry name" value="LIPOCALIN_CYTOSOLIC FATTY-ACID BINDING DOMAIN-CONTAINING PROTEIN"/>
    <property type="match status" value="1"/>
</dbReference>
<sequence>MSFSQLLTAMLMAICCVNACVQPPLPPDYTNEAYIGEWYEIGRIQTPGGAEYQKDCICTKTTITSDYPVWGDAEVTYECRMYTPENTNITSIDGILIAGEVPGNFNQRFPPLLRGVDYNIIWIDQDTAMEYDCRAVQGGEEYCVHFMSRTITIEPAKLQTMVDYAEGLGLNPLGISYLSVQQEGCW</sequence>
<feature type="chain" id="PRO_5035214305" description="Lipocalin/cytosolic fatty-acid binding domain-containing protein" evidence="1">
    <location>
        <begin position="20"/>
        <end position="186"/>
    </location>
</feature>
<dbReference type="GO" id="GO:0006629">
    <property type="term" value="P:lipid metabolic process"/>
    <property type="evidence" value="ECO:0007669"/>
    <property type="project" value="TreeGrafter"/>
</dbReference>
<protein>
    <recommendedName>
        <fullName evidence="2">Lipocalin/cytosolic fatty-acid binding domain-containing protein</fullName>
    </recommendedName>
</protein>
<dbReference type="PANTHER" id="PTHR10612">
    <property type="entry name" value="APOLIPOPROTEIN D"/>
    <property type="match status" value="1"/>
</dbReference>
<dbReference type="InterPro" id="IPR000566">
    <property type="entry name" value="Lipocln_cytosolic_FA-bd_dom"/>
</dbReference>
<dbReference type="GO" id="GO:0000302">
    <property type="term" value="P:response to reactive oxygen species"/>
    <property type="evidence" value="ECO:0007669"/>
    <property type="project" value="TreeGrafter"/>
</dbReference>
<dbReference type="Pfam" id="PF08212">
    <property type="entry name" value="Lipocalin_2"/>
    <property type="match status" value="1"/>
</dbReference>
<dbReference type="OrthoDB" id="10025477at2759"/>
<evidence type="ECO:0000313" key="3">
    <source>
        <dbReference type="EMBL" id="CAH0103252.1"/>
    </source>
</evidence>
<organism evidence="3 4">
    <name type="scientific">Daphnia galeata</name>
    <dbReference type="NCBI Taxonomy" id="27404"/>
    <lineage>
        <taxon>Eukaryota</taxon>
        <taxon>Metazoa</taxon>
        <taxon>Ecdysozoa</taxon>
        <taxon>Arthropoda</taxon>
        <taxon>Crustacea</taxon>
        <taxon>Branchiopoda</taxon>
        <taxon>Diplostraca</taxon>
        <taxon>Cladocera</taxon>
        <taxon>Anomopoda</taxon>
        <taxon>Daphniidae</taxon>
        <taxon>Daphnia</taxon>
    </lineage>
</organism>